<reference evidence="2 3" key="1">
    <citation type="submission" date="2015-04" db="EMBL/GenBank/DDBJ databases">
        <title>Comparative genomics of rhizobia nodulating Arachis hypogaea in China.</title>
        <authorList>
            <person name="Li Y."/>
        </authorList>
    </citation>
    <scope>NUCLEOTIDE SEQUENCE [LARGE SCALE GENOMIC DNA]</scope>
    <source>
        <strain evidence="2 3">CCBAU 51757</strain>
    </source>
</reference>
<gene>
    <name evidence="2" type="ORF">XH99_29570</name>
</gene>
<accession>A0A4Q0RXN0</accession>
<feature type="region of interest" description="Disordered" evidence="1">
    <location>
        <begin position="41"/>
        <end position="65"/>
    </location>
</feature>
<proteinExistence type="predicted"/>
<dbReference type="OrthoDB" id="8245175at2"/>
<evidence type="ECO:0000256" key="1">
    <source>
        <dbReference type="SAM" id="MobiDB-lite"/>
    </source>
</evidence>
<dbReference type="EMBL" id="LBJQ01000089">
    <property type="protein sequence ID" value="RXH24211.1"/>
    <property type="molecule type" value="Genomic_DNA"/>
</dbReference>
<organism evidence="2 3">
    <name type="scientific">Bradyrhizobium nanningense</name>
    <dbReference type="NCBI Taxonomy" id="1325118"/>
    <lineage>
        <taxon>Bacteria</taxon>
        <taxon>Pseudomonadati</taxon>
        <taxon>Pseudomonadota</taxon>
        <taxon>Alphaproteobacteria</taxon>
        <taxon>Hyphomicrobiales</taxon>
        <taxon>Nitrobacteraceae</taxon>
        <taxon>Bradyrhizobium</taxon>
    </lineage>
</organism>
<feature type="compositionally biased region" description="Polar residues" evidence="1">
    <location>
        <begin position="56"/>
        <end position="65"/>
    </location>
</feature>
<protein>
    <submittedName>
        <fullName evidence="2">Uncharacterized protein</fullName>
    </submittedName>
</protein>
<evidence type="ECO:0000313" key="2">
    <source>
        <dbReference type="EMBL" id="RXH24211.1"/>
    </source>
</evidence>
<dbReference type="RefSeq" id="WP_128921421.1">
    <property type="nucleotide sequence ID" value="NZ_LBJC01000028.1"/>
</dbReference>
<comment type="caution">
    <text evidence="2">The sequence shown here is derived from an EMBL/GenBank/DDBJ whole genome shotgun (WGS) entry which is preliminary data.</text>
</comment>
<name>A0A4Q0RXN0_9BRAD</name>
<sequence>MARFRCRTCHQEGAWVYDPERYTCSLCDSIDVQFIIPRDEVPEGDPLLNAPKENENLTPSKKAQE</sequence>
<keyword evidence="3" id="KW-1185">Reference proteome</keyword>
<dbReference type="Proteomes" id="UP000289546">
    <property type="component" value="Unassembled WGS sequence"/>
</dbReference>
<evidence type="ECO:0000313" key="3">
    <source>
        <dbReference type="Proteomes" id="UP000289546"/>
    </source>
</evidence>
<dbReference type="AlphaFoldDB" id="A0A4Q0RXN0"/>